<proteinExistence type="predicted"/>
<keyword evidence="3" id="KW-1185">Reference proteome</keyword>
<reference evidence="2" key="1">
    <citation type="journal article" date="2019" name="bioRxiv">
        <title>The Genome of the Zebra Mussel, Dreissena polymorpha: A Resource for Invasive Species Research.</title>
        <authorList>
            <person name="McCartney M.A."/>
            <person name="Auch B."/>
            <person name="Kono T."/>
            <person name="Mallez S."/>
            <person name="Zhang Y."/>
            <person name="Obille A."/>
            <person name="Becker A."/>
            <person name="Abrahante J.E."/>
            <person name="Garbe J."/>
            <person name="Badalamenti J.P."/>
            <person name="Herman A."/>
            <person name="Mangelson H."/>
            <person name="Liachko I."/>
            <person name="Sullivan S."/>
            <person name="Sone E.D."/>
            <person name="Koren S."/>
            <person name="Silverstein K.A.T."/>
            <person name="Beckman K.B."/>
            <person name="Gohl D.M."/>
        </authorList>
    </citation>
    <scope>NUCLEOTIDE SEQUENCE</scope>
    <source>
        <strain evidence="2">Duluth1</strain>
        <tissue evidence="2">Whole animal</tissue>
    </source>
</reference>
<comment type="caution">
    <text evidence="2">The sequence shown here is derived from an EMBL/GenBank/DDBJ whole genome shotgun (WGS) entry which is preliminary data.</text>
</comment>
<organism evidence="2 3">
    <name type="scientific">Dreissena polymorpha</name>
    <name type="common">Zebra mussel</name>
    <name type="synonym">Mytilus polymorpha</name>
    <dbReference type="NCBI Taxonomy" id="45954"/>
    <lineage>
        <taxon>Eukaryota</taxon>
        <taxon>Metazoa</taxon>
        <taxon>Spiralia</taxon>
        <taxon>Lophotrochozoa</taxon>
        <taxon>Mollusca</taxon>
        <taxon>Bivalvia</taxon>
        <taxon>Autobranchia</taxon>
        <taxon>Heteroconchia</taxon>
        <taxon>Euheterodonta</taxon>
        <taxon>Imparidentia</taxon>
        <taxon>Neoheterodontei</taxon>
        <taxon>Myida</taxon>
        <taxon>Dreissenoidea</taxon>
        <taxon>Dreissenidae</taxon>
        <taxon>Dreissena</taxon>
    </lineage>
</organism>
<evidence type="ECO:0000313" key="3">
    <source>
        <dbReference type="Proteomes" id="UP000828390"/>
    </source>
</evidence>
<evidence type="ECO:0000313" key="2">
    <source>
        <dbReference type="EMBL" id="KAH3889686.1"/>
    </source>
</evidence>
<evidence type="ECO:0000256" key="1">
    <source>
        <dbReference type="SAM" id="MobiDB-lite"/>
    </source>
</evidence>
<feature type="region of interest" description="Disordered" evidence="1">
    <location>
        <begin position="1"/>
        <end position="56"/>
    </location>
</feature>
<reference evidence="2" key="2">
    <citation type="submission" date="2020-11" db="EMBL/GenBank/DDBJ databases">
        <authorList>
            <person name="McCartney M.A."/>
            <person name="Auch B."/>
            <person name="Kono T."/>
            <person name="Mallez S."/>
            <person name="Becker A."/>
            <person name="Gohl D.M."/>
            <person name="Silverstein K.A.T."/>
            <person name="Koren S."/>
            <person name="Bechman K.B."/>
            <person name="Herman A."/>
            <person name="Abrahante J.E."/>
            <person name="Garbe J."/>
        </authorList>
    </citation>
    <scope>NUCLEOTIDE SEQUENCE</scope>
    <source>
        <strain evidence="2">Duluth1</strain>
        <tissue evidence="2">Whole animal</tissue>
    </source>
</reference>
<sequence>MPWWSPSESRQRPGRAPVYRNSAGTHRGFTGIRPGRATATPRLNPVVAGNAPAEPQ</sequence>
<name>A0A9D4N7Y2_DREPO</name>
<dbReference type="AlphaFoldDB" id="A0A9D4N7Y2"/>
<accession>A0A9D4N7Y2</accession>
<dbReference type="Proteomes" id="UP000828390">
    <property type="component" value="Unassembled WGS sequence"/>
</dbReference>
<protein>
    <submittedName>
        <fullName evidence="2">Uncharacterized protein</fullName>
    </submittedName>
</protein>
<gene>
    <name evidence="2" type="ORF">DPMN_013748</name>
</gene>
<dbReference type="EMBL" id="JAIWYP010000001">
    <property type="protein sequence ID" value="KAH3889686.1"/>
    <property type="molecule type" value="Genomic_DNA"/>
</dbReference>